<dbReference type="RefSeq" id="WP_345737461.1">
    <property type="nucleotide sequence ID" value="NZ_BAABIA010000006.1"/>
</dbReference>
<evidence type="ECO:0000313" key="2">
    <source>
        <dbReference type="Proteomes" id="UP001499852"/>
    </source>
</evidence>
<keyword evidence="2" id="KW-1185">Reference proteome</keyword>
<evidence type="ECO:0000313" key="1">
    <source>
        <dbReference type="EMBL" id="GAA5143860.1"/>
    </source>
</evidence>
<gene>
    <name evidence="1" type="ORF">GCM10023213_32750</name>
</gene>
<dbReference type="EMBL" id="BAABIA010000006">
    <property type="protein sequence ID" value="GAA5143860.1"/>
    <property type="molecule type" value="Genomic_DNA"/>
</dbReference>
<dbReference type="Proteomes" id="UP001499852">
    <property type="component" value="Unassembled WGS sequence"/>
</dbReference>
<protein>
    <submittedName>
        <fullName evidence="1">DUF4276 family protein</fullName>
    </submittedName>
</protein>
<proteinExistence type="predicted"/>
<name>A0ABP9PD50_9BACT</name>
<dbReference type="InterPro" id="IPR025455">
    <property type="entry name" value="DUF4276"/>
</dbReference>
<comment type="caution">
    <text evidence="1">The sequence shown here is derived from an EMBL/GenBank/DDBJ whole genome shotgun (WGS) entry which is preliminary data.</text>
</comment>
<accession>A0ABP9PD50</accession>
<reference evidence="2" key="1">
    <citation type="journal article" date="2019" name="Int. J. Syst. Evol. Microbiol.">
        <title>The Global Catalogue of Microorganisms (GCM) 10K type strain sequencing project: providing services to taxonomists for standard genome sequencing and annotation.</title>
        <authorList>
            <consortium name="The Broad Institute Genomics Platform"/>
            <consortium name="The Broad Institute Genome Sequencing Center for Infectious Disease"/>
            <person name="Wu L."/>
            <person name="Ma J."/>
        </authorList>
    </citation>
    <scope>NUCLEOTIDE SEQUENCE [LARGE SCALE GENOMIC DNA]</scope>
    <source>
        <strain evidence="2">JCM 18053</strain>
    </source>
</reference>
<sequence>MRRIVFLLEEQSMVELLRGILPKIFPDWVENQHWIAVHHNGKSDLEASIPRKLRAWNIPEDRFVIMRDNDGGDCRAHKQRLLGLAAARDVNQVLVRIVCQELEGWFLGDLDAVAAAYPVAARKLKASHRKYHDPDRMTNAADELYRLTDVPGKVGRARAISGKMAVEANLSQSFQVFVAGLRRLVGT</sequence>
<dbReference type="Pfam" id="PF14103">
    <property type="entry name" value="DUF4276"/>
    <property type="match status" value="1"/>
</dbReference>
<organism evidence="1 2">
    <name type="scientific">Prosthecobacter algae</name>
    <dbReference type="NCBI Taxonomy" id="1144682"/>
    <lineage>
        <taxon>Bacteria</taxon>
        <taxon>Pseudomonadati</taxon>
        <taxon>Verrucomicrobiota</taxon>
        <taxon>Verrucomicrobiia</taxon>
        <taxon>Verrucomicrobiales</taxon>
        <taxon>Verrucomicrobiaceae</taxon>
        <taxon>Prosthecobacter</taxon>
    </lineage>
</organism>